<dbReference type="InterPro" id="IPR000477">
    <property type="entry name" value="RT_dom"/>
</dbReference>
<dbReference type="Pfam" id="PF00665">
    <property type="entry name" value="rve"/>
    <property type="match status" value="1"/>
</dbReference>
<evidence type="ECO:0000256" key="8">
    <source>
        <dbReference type="ARBA" id="ARBA00022759"/>
    </source>
</evidence>
<keyword evidence="8" id="KW-0255">Endonuclease</keyword>
<evidence type="ECO:0000313" key="15">
    <source>
        <dbReference type="Proteomes" id="UP001529510"/>
    </source>
</evidence>
<evidence type="ECO:0000256" key="2">
    <source>
        <dbReference type="ARBA" id="ARBA00012180"/>
    </source>
</evidence>
<reference evidence="14 15" key="1">
    <citation type="submission" date="2024-05" db="EMBL/GenBank/DDBJ databases">
        <title>Genome sequencing and assembly of Indian major carp, Cirrhinus mrigala (Hamilton, 1822).</title>
        <authorList>
            <person name="Mohindra V."/>
            <person name="Chowdhury L.M."/>
            <person name="Lal K."/>
            <person name="Jena J.K."/>
        </authorList>
    </citation>
    <scope>NUCLEOTIDE SEQUENCE [LARGE SCALE GENOMIC DNA]</scope>
    <source>
        <strain evidence="14">CM1030</strain>
        <tissue evidence="14">Blood</tissue>
    </source>
</reference>
<dbReference type="InterPro" id="IPR001584">
    <property type="entry name" value="Integrase_cat-core"/>
</dbReference>
<dbReference type="InterPro" id="IPR041588">
    <property type="entry name" value="Integrase_H2C2"/>
</dbReference>
<dbReference type="Gene3D" id="2.40.70.10">
    <property type="entry name" value="Acid Proteases"/>
    <property type="match status" value="1"/>
</dbReference>
<dbReference type="EMBL" id="JAMKFB020000013">
    <property type="protein sequence ID" value="KAL0178736.1"/>
    <property type="molecule type" value="Genomic_DNA"/>
</dbReference>
<dbReference type="FunFam" id="3.10.10.10:FF:000007">
    <property type="entry name" value="Retrovirus-related Pol polyprotein from transposon 17.6-like Protein"/>
    <property type="match status" value="1"/>
</dbReference>
<dbReference type="InterPro" id="IPR005162">
    <property type="entry name" value="Retrotrans_gag_dom"/>
</dbReference>
<comment type="caution">
    <text evidence="14">The sequence shown here is derived from an EMBL/GenBank/DDBJ whole genome shotgun (WGS) entry which is preliminary data.</text>
</comment>
<evidence type="ECO:0000256" key="11">
    <source>
        <dbReference type="ARBA" id="ARBA00039658"/>
    </source>
</evidence>
<dbReference type="Gene3D" id="3.10.10.10">
    <property type="entry name" value="HIV Type 1 Reverse Transcriptase, subunit A, domain 1"/>
    <property type="match status" value="1"/>
</dbReference>
<evidence type="ECO:0000256" key="7">
    <source>
        <dbReference type="ARBA" id="ARBA00022722"/>
    </source>
</evidence>
<dbReference type="InterPro" id="IPR001969">
    <property type="entry name" value="Aspartic_peptidase_AS"/>
</dbReference>
<gene>
    <name evidence="14" type="ORF">M9458_027630</name>
</gene>
<dbReference type="PROSITE" id="PS00141">
    <property type="entry name" value="ASP_PROTEASE"/>
    <property type="match status" value="1"/>
</dbReference>
<dbReference type="AlphaFoldDB" id="A0ABD0PY40"/>
<feature type="region of interest" description="Disordered" evidence="12">
    <location>
        <begin position="215"/>
        <end position="235"/>
    </location>
</feature>
<accession>A0ABD0PY40</accession>
<evidence type="ECO:0000256" key="9">
    <source>
        <dbReference type="ARBA" id="ARBA00022801"/>
    </source>
</evidence>
<dbReference type="InterPro" id="IPR041373">
    <property type="entry name" value="RT_RNaseH"/>
</dbReference>
<evidence type="ECO:0000256" key="5">
    <source>
        <dbReference type="ARBA" id="ARBA00022679"/>
    </source>
</evidence>
<evidence type="ECO:0000256" key="12">
    <source>
        <dbReference type="SAM" id="MobiDB-lite"/>
    </source>
</evidence>
<dbReference type="InterPro" id="IPR021109">
    <property type="entry name" value="Peptidase_aspartic_dom_sf"/>
</dbReference>
<dbReference type="EC" id="2.7.7.49" evidence="3"/>
<keyword evidence="6" id="KW-0548">Nucleotidyltransferase</keyword>
<feature type="domain" description="Integrase catalytic" evidence="13">
    <location>
        <begin position="887"/>
        <end position="973"/>
    </location>
</feature>
<keyword evidence="7" id="KW-0540">Nuclease</keyword>
<dbReference type="GO" id="GO:0008233">
    <property type="term" value="F:peptidase activity"/>
    <property type="evidence" value="ECO:0007669"/>
    <property type="project" value="UniProtKB-KW"/>
</dbReference>
<dbReference type="Proteomes" id="UP001529510">
    <property type="component" value="Unassembled WGS sequence"/>
</dbReference>
<evidence type="ECO:0000256" key="6">
    <source>
        <dbReference type="ARBA" id="ARBA00022695"/>
    </source>
</evidence>
<dbReference type="GO" id="GO:0003964">
    <property type="term" value="F:RNA-directed DNA polymerase activity"/>
    <property type="evidence" value="ECO:0007669"/>
    <property type="project" value="UniProtKB-KW"/>
</dbReference>
<keyword evidence="15" id="KW-1185">Reference proteome</keyword>
<dbReference type="SUPFAM" id="SSF50630">
    <property type="entry name" value="Acid proteases"/>
    <property type="match status" value="1"/>
</dbReference>
<name>A0ABD0PY40_CIRMR</name>
<dbReference type="InterPro" id="IPR036397">
    <property type="entry name" value="RNaseH_sf"/>
</dbReference>
<keyword evidence="5" id="KW-0808">Transferase</keyword>
<evidence type="ECO:0000256" key="3">
    <source>
        <dbReference type="ARBA" id="ARBA00012493"/>
    </source>
</evidence>
<dbReference type="Gene3D" id="3.30.70.270">
    <property type="match status" value="1"/>
</dbReference>
<dbReference type="InterPro" id="IPR043128">
    <property type="entry name" value="Rev_trsase/Diguanyl_cyclase"/>
</dbReference>
<dbReference type="Pfam" id="PF03732">
    <property type="entry name" value="Retrotrans_gag"/>
    <property type="match status" value="1"/>
</dbReference>
<evidence type="ECO:0000256" key="4">
    <source>
        <dbReference type="ARBA" id="ARBA00022670"/>
    </source>
</evidence>
<dbReference type="CDD" id="cd00303">
    <property type="entry name" value="retropepsin_like"/>
    <property type="match status" value="1"/>
</dbReference>
<proteinExistence type="inferred from homology"/>
<keyword evidence="4" id="KW-0645">Protease</keyword>
<organism evidence="14 15">
    <name type="scientific">Cirrhinus mrigala</name>
    <name type="common">Mrigala</name>
    <dbReference type="NCBI Taxonomy" id="683832"/>
    <lineage>
        <taxon>Eukaryota</taxon>
        <taxon>Metazoa</taxon>
        <taxon>Chordata</taxon>
        <taxon>Craniata</taxon>
        <taxon>Vertebrata</taxon>
        <taxon>Euteleostomi</taxon>
        <taxon>Actinopterygii</taxon>
        <taxon>Neopterygii</taxon>
        <taxon>Teleostei</taxon>
        <taxon>Ostariophysi</taxon>
        <taxon>Cypriniformes</taxon>
        <taxon>Cyprinidae</taxon>
        <taxon>Labeoninae</taxon>
        <taxon>Labeonini</taxon>
        <taxon>Cirrhinus</taxon>
    </lineage>
</organism>
<dbReference type="Gene3D" id="3.30.420.10">
    <property type="entry name" value="Ribonuclease H-like superfamily/Ribonuclease H"/>
    <property type="match status" value="1"/>
</dbReference>
<evidence type="ECO:0000256" key="10">
    <source>
        <dbReference type="ARBA" id="ARBA00022918"/>
    </source>
</evidence>
<dbReference type="Pfam" id="PF17921">
    <property type="entry name" value="Integrase_H2C2"/>
    <property type="match status" value="1"/>
</dbReference>
<keyword evidence="9" id="KW-0378">Hydrolase</keyword>
<dbReference type="Gene3D" id="1.10.340.70">
    <property type="match status" value="1"/>
</dbReference>
<evidence type="ECO:0000256" key="1">
    <source>
        <dbReference type="ARBA" id="ARBA00010879"/>
    </source>
</evidence>
<dbReference type="PANTHER" id="PTHR37984">
    <property type="entry name" value="PROTEIN CBG26694"/>
    <property type="match status" value="1"/>
</dbReference>
<dbReference type="PANTHER" id="PTHR37984:SF5">
    <property type="entry name" value="PROTEIN NYNRIN-LIKE"/>
    <property type="match status" value="1"/>
</dbReference>
<dbReference type="EC" id="3.1.26.4" evidence="2"/>
<dbReference type="InterPro" id="IPR012337">
    <property type="entry name" value="RNaseH-like_sf"/>
</dbReference>
<feature type="compositionally biased region" description="Basic and acidic residues" evidence="12">
    <location>
        <begin position="215"/>
        <end position="228"/>
    </location>
</feature>
<dbReference type="GO" id="GO:0004523">
    <property type="term" value="F:RNA-DNA hybrid ribonuclease activity"/>
    <property type="evidence" value="ECO:0007669"/>
    <property type="project" value="UniProtKB-EC"/>
</dbReference>
<dbReference type="FunFam" id="3.10.20.370:FF:000001">
    <property type="entry name" value="Retrovirus-related Pol polyprotein from transposon 17.6-like protein"/>
    <property type="match status" value="1"/>
</dbReference>
<evidence type="ECO:0000313" key="14">
    <source>
        <dbReference type="EMBL" id="KAL0178736.1"/>
    </source>
</evidence>
<comment type="similarity">
    <text evidence="1">Belongs to the beta type-B retroviral polymerase family. HERV class-II K(HML-2) pol subfamily.</text>
</comment>
<protein>
    <recommendedName>
        <fullName evidence="11">Gypsy retrotransposon integrase-like protein 1</fullName>
        <ecNumber evidence="3">2.7.7.49</ecNumber>
        <ecNumber evidence="2">3.1.26.4</ecNumber>
    </recommendedName>
</protein>
<dbReference type="FunFam" id="1.10.340.70:FF:000001">
    <property type="entry name" value="Retrovirus-related Pol polyprotein from transposon gypsy-like Protein"/>
    <property type="match status" value="1"/>
</dbReference>
<dbReference type="CDD" id="cd09274">
    <property type="entry name" value="RNase_HI_RT_Ty3"/>
    <property type="match status" value="1"/>
</dbReference>
<dbReference type="InterPro" id="IPR050951">
    <property type="entry name" value="Retrovirus_Pol_polyprotein"/>
</dbReference>
<dbReference type="InterPro" id="IPR043502">
    <property type="entry name" value="DNA/RNA_pol_sf"/>
</dbReference>
<dbReference type="Pfam" id="PF00078">
    <property type="entry name" value="RVT_1"/>
    <property type="match status" value="1"/>
</dbReference>
<keyword evidence="10" id="KW-0695">RNA-directed DNA polymerase</keyword>
<dbReference type="PROSITE" id="PS50994">
    <property type="entry name" value="INTEGRASE"/>
    <property type="match status" value="1"/>
</dbReference>
<dbReference type="SUPFAM" id="SSF56672">
    <property type="entry name" value="DNA/RNA polymerases"/>
    <property type="match status" value="1"/>
</dbReference>
<dbReference type="Pfam" id="PF17917">
    <property type="entry name" value="RT_RNaseH"/>
    <property type="match status" value="1"/>
</dbReference>
<dbReference type="SUPFAM" id="SSF53098">
    <property type="entry name" value="Ribonuclease H-like"/>
    <property type="match status" value="1"/>
</dbReference>
<dbReference type="Gene3D" id="3.10.20.370">
    <property type="match status" value="1"/>
</dbReference>
<evidence type="ECO:0000259" key="13">
    <source>
        <dbReference type="PROSITE" id="PS50994"/>
    </source>
</evidence>
<dbReference type="GO" id="GO:0006508">
    <property type="term" value="P:proteolysis"/>
    <property type="evidence" value="ECO:0007669"/>
    <property type="project" value="UniProtKB-KW"/>
</dbReference>
<feature type="non-terminal residue" evidence="14">
    <location>
        <position position="973"/>
    </location>
</feature>
<sequence>MARMKTTSSPVSLHPLSHSLSDAGHYPFTVSSLAAPKPPINLEFPTFGQLHETCDVLEFIEKCENFLSLRPLTDVELLATINAVLTGPARSWWAAEKLKIHNWDEFKHSFMSAFLSTDYLVELEDQLKAMIQGPNQSIRDFAYDCRALCLRWKDNLPEEEVVRRILNSCNPSLAASLRGAVHTVEQLVEVGSWVERDLNSKKDYLATVSQLKGTNEGKKSVSSRRDQLPKPSSTSVQHVSLIQTTTPSLLKVVIDVRDFHVKAVVDTGSTYSLMQNQLWEAVKKPEEQLLQDSSQTFMVADGKAHVSEGRIPVEYDWHGMVWTIDTYIMSNEHLAFPLILGLDFLRQTRVQLNVAAMSYELMVKGQVRVYPFLQQPQWEQPWILNWEQVTSLFMAVPADNRGELETLASATSTKDIIARNPPEIQPLLNKWQIICSGSLRRTNQATHRIITMDDIPIRSKAYRASPLKEKVMERKIDRMMREGIIEPSQSPWASPVVLVPKTDGSLRFCVDYHCINSKTPQDAYPMLLIHEILESLQGASCFSTLDLKSGYWQVEMEESSKEKTAFITPFGLFHFLTMPFGLKNAGATFQRLMEGVMGELRGKHAPILAQPDLSQPFQVLTDASSFGLGAVLTQNIEGEEKVIAYASRGLRGAEVNYSASEKECLAVVWATEKWHHYLGGVPFVVCTDHAALTWVFNSPNTTSRLMRWTLRLQRFHFQVQYRKGRMNVVPDALSRAQPGDIPLAMYVDDKSSHWKLDIPSTTTEILKAQSGDIEVSELKRRIGITDDVNRIRWEVQQGLLYRVSPCALGIKYQLVVPKSLTTTFINYFHNSPLGSHLGRMKTLKKILEVAWWPEVYKDVWKHVKECTVCQKYKPSNSKLFGFLQSTEIEEPGYMLGVDLMGPLPKSKKGNVYLLVVVDYFTKWVELFPIRDSMTHRICKILQEEVFKRWGVPKFLLSDRGPQFLSQLMEDMCK</sequence>
<dbReference type="CDD" id="cd01647">
    <property type="entry name" value="RT_LTR"/>
    <property type="match status" value="1"/>
</dbReference>